<evidence type="ECO:0000313" key="8">
    <source>
        <dbReference type="EMBL" id="MCB5227311.1"/>
    </source>
</evidence>
<dbReference type="PANTHER" id="PTHR43806">
    <property type="entry name" value="PEPTIDASE S8"/>
    <property type="match status" value="1"/>
</dbReference>
<proteinExistence type="inferred from homology"/>
<dbReference type="Pfam" id="PF00082">
    <property type="entry name" value="Peptidase_S8"/>
    <property type="match status" value="1"/>
</dbReference>
<gene>
    <name evidence="8" type="ORF">JAO78_010845</name>
</gene>
<dbReference type="CDD" id="cd05561">
    <property type="entry name" value="Peptidases_S8_4"/>
    <property type="match status" value="1"/>
</dbReference>
<feature type="active site" description="Charge relay system" evidence="5">
    <location>
        <position position="402"/>
    </location>
</feature>
<dbReference type="InterPro" id="IPR036852">
    <property type="entry name" value="Peptidase_S8/S53_dom_sf"/>
</dbReference>
<evidence type="ECO:0000313" key="9">
    <source>
        <dbReference type="Proteomes" id="UP000633814"/>
    </source>
</evidence>
<feature type="active site" description="Charge relay system" evidence="5">
    <location>
        <position position="212"/>
    </location>
</feature>
<evidence type="ECO:0000256" key="1">
    <source>
        <dbReference type="ARBA" id="ARBA00011073"/>
    </source>
</evidence>
<evidence type="ECO:0000256" key="5">
    <source>
        <dbReference type="PROSITE-ProRule" id="PRU01240"/>
    </source>
</evidence>
<sequence length="461" mass="50452">MRLAILYSSVLLCLSSAAHSQLLPEQPVTGVLLPQVTERLERTTQSLAQQKLLQQQQLLDQQRLTEALALKANLADPLTVLPEVLPIVNVQGQVRWTEVRVEQGFRAVEREWLLLVSDTEWQQLQQRWPRLREYTQQQQDLAAIGLLMITLKVPEELDSAAALDREFQQTLTKLAGRNHLYQPQQASTTTTTTVTSLQTHMCQLPVTLGMIDTAIAEALPALTPETERLHISQQHFLPEDIPRSYGHGTAVAGVLAAKHPQITPLLANLHLYSASAFYPSNEFQQSATLAHILSALNWLVSQNVTVVNMSLTGPANPVLAATIQQLAKRDIILVAAAGNGGPAAAPLYPAAYEEVLAVTAVDAQLQLYRWANQGDYVEFAAHGVKVNTLAVSGEVSPQSGTSMATPVVSAAVGCLRAQYPHWSATQIRQHLRLQARDLGEPGQDREFGYGVISAPLKADLQ</sequence>
<evidence type="ECO:0000256" key="6">
    <source>
        <dbReference type="SAM" id="SignalP"/>
    </source>
</evidence>
<comment type="caution">
    <text evidence="8">The sequence shown here is derived from an EMBL/GenBank/DDBJ whole genome shotgun (WGS) entry which is preliminary data.</text>
</comment>
<dbReference type="InterPro" id="IPR015500">
    <property type="entry name" value="Peptidase_S8_subtilisin-rel"/>
</dbReference>
<feature type="signal peptide" evidence="6">
    <location>
        <begin position="1"/>
        <end position="20"/>
    </location>
</feature>
<keyword evidence="6" id="KW-0732">Signal</keyword>
<feature type="domain" description="Peptidase S8/S53" evidence="7">
    <location>
        <begin position="206"/>
        <end position="450"/>
    </location>
</feature>
<dbReference type="PROSITE" id="PS00138">
    <property type="entry name" value="SUBTILASE_SER"/>
    <property type="match status" value="1"/>
</dbReference>
<evidence type="ECO:0000259" key="7">
    <source>
        <dbReference type="Pfam" id="PF00082"/>
    </source>
</evidence>
<feature type="active site" description="Charge relay system" evidence="5">
    <location>
        <position position="247"/>
    </location>
</feature>
<dbReference type="SUPFAM" id="SSF52743">
    <property type="entry name" value="Subtilisin-like"/>
    <property type="match status" value="1"/>
</dbReference>
<comment type="similarity">
    <text evidence="1 5">Belongs to the peptidase S8 family.</text>
</comment>
<name>A0ABS8C4P8_9ALTE</name>
<evidence type="ECO:0000256" key="3">
    <source>
        <dbReference type="ARBA" id="ARBA00022801"/>
    </source>
</evidence>
<keyword evidence="3 5" id="KW-0378">Hydrolase</keyword>
<dbReference type="EMBL" id="JAEINI020000006">
    <property type="protein sequence ID" value="MCB5227311.1"/>
    <property type="molecule type" value="Genomic_DNA"/>
</dbReference>
<evidence type="ECO:0000256" key="4">
    <source>
        <dbReference type="ARBA" id="ARBA00022825"/>
    </source>
</evidence>
<dbReference type="PANTHER" id="PTHR43806:SF11">
    <property type="entry name" value="CEREVISIN-RELATED"/>
    <property type="match status" value="1"/>
</dbReference>
<dbReference type="PROSITE" id="PS51892">
    <property type="entry name" value="SUBTILASE"/>
    <property type="match status" value="1"/>
</dbReference>
<accession>A0ABS8C4P8</accession>
<keyword evidence="9" id="KW-1185">Reference proteome</keyword>
<protein>
    <submittedName>
        <fullName evidence="8">S8 family serine peptidase</fullName>
    </submittedName>
</protein>
<evidence type="ECO:0000256" key="2">
    <source>
        <dbReference type="ARBA" id="ARBA00022670"/>
    </source>
</evidence>
<keyword evidence="4 5" id="KW-0720">Serine protease</keyword>
<dbReference type="InterPro" id="IPR000209">
    <property type="entry name" value="Peptidase_S8/S53_dom"/>
</dbReference>
<feature type="chain" id="PRO_5045522525" evidence="6">
    <location>
        <begin position="21"/>
        <end position="461"/>
    </location>
</feature>
<reference evidence="8 9" key="1">
    <citation type="submission" date="2021-10" db="EMBL/GenBank/DDBJ databases">
        <title>Alishewanella koreense sp. nov. isolated from seawater of southwestern coast in South Korea and the proposal for the reclassification of Rheinheimera perlucida and Rheinheimera tuosuensis as Arsukibacterium perlucida and Arsukibacterium tuosuensis.</title>
        <authorList>
            <person name="Kim K.H."/>
            <person name="Ruan W."/>
            <person name="Kim K.R."/>
            <person name="Baek J.H."/>
            <person name="Jeon C.O."/>
        </authorList>
    </citation>
    <scope>NUCLEOTIDE SEQUENCE [LARGE SCALE GENOMIC DNA]</scope>
    <source>
        <strain evidence="8 9">16-MA</strain>
    </source>
</reference>
<dbReference type="RefSeq" id="WP_226751372.1">
    <property type="nucleotide sequence ID" value="NZ_JAEINI020000006.1"/>
</dbReference>
<dbReference type="PRINTS" id="PR00723">
    <property type="entry name" value="SUBTILISIN"/>
</dbReference>
<organism evidence="8 9">
    <name type="scientific">Alishewanella maricola</name>
    <dbReference type="NCBI Taxonomy" id="2795740"/>
    <lineage>
        <taxon>Bacteria</taxon>
        <taxon>Pseudomonadati</taxon>
        <taxon>Pseudomonadota</taxon>
        <taxon>Gammaproteobacteria</taxon>
        <taxon>Alteromonadales</taxon>
        <taxon>Alteromonadaceae</taxon>
        <taxon>Alishewanella</taxon>
    </lineage>
</organism>
<dbReference type="Proteomes" id="UP000633814">
    <property type="component" value="Unassembled WGS sequence"/>
</dbReference>
<keyword evidence="2 5" id="KW-0645">Protease</keyword>
<dbReference type="Gene3D" id="3.40.50.200">
    <property type="entry name" value="Peptidase S8/S53 domain"/>
    <property type="match status" value="1"/>
</dbReference>
<dbReference type="InterPro" id="IPR050131">
    <property type="entry name" value="Peptidase_S8_subtilisin-like"/>
</dbReference>
<dbReference type="InterPro" id="IPR023828">
    <property type="entry name" value="Peptidase_S8_Ser-AS"/>
</dbReference>